<organism evidence="3 4">
    <name type="scientific">Nitrosopumilus ureiphilus</name>
    <dbReference type="NCBI Taxonomy" id="1470067"/>
    <lineage>
        <taxon>Archaea</taxon>
        <taxon>Nitrososphaerota</taxon>
        <taxon>Nitrososphaeria</taxon>
        <taxon>Nitrosopumilales</taxon>
        <taxon>Nitrosopumilaceae</taxon>
        <taxon>Nitrosopumilus</taxon>
    </lineage>
</organism>
<reference evidence="3 4" key="1">
    <citation type="submission" date="2018-02" db="EMBL/GenBank/DDBJ databases">
        <title>Complete genome of Nitrosopumilus ureaphilus PS0.</title>
        <authorList>
            <person name="Qin W."/>
            <person name="Zheng Y."/>
            <person name="Stahl D.A."/>
        </authorList>
    </citation>
    <scope>NUCLEOTIDE SEQUENCE [LARGE SCALE GENOMIC DNA]</scope>
    <source>
        <strain evidence="3 4">PS0</strain>
    </source>
</reference>
<dbReference type="KEGG" id="nue:C5F50_04940"/>
<accession>A0A7D5RCB8</accession>
<name>A0A7D5RCB8_9ARCH</name>
<keyword evidence="4" id="KW-1185">Reference proteome</keyword>
<keyword evidence="1" id="KW-0238">DNA-binding</keyword>
<protein>
    <recommendedName>
        <fullName evidence="2">Cas12f1-like TNB domain-containing protein</fullName>
    </recommendedName>
</protein>
<dbReference type="Proteomes" id="UP000509478">
    <property type="component" value="Chromosome"/>
</dbReference>
<sequence>MEHGFRKRGIRKNKKHSRSFRYSLNSWSYYQIQQFVQCKAKKQGIEVACVVPVYTSQTCSGCGSLGNSNKKNFQCVHRHTYYADVNCIV</sequence>
<evidence type="ECO:0000256" key="1">
    <source>
        <dbReference type="ARBA" id="ARBA00023125"/>
    </source>
</evidence>
<dbReference type="OrthoDB" id="33505at2157"/>
<evidence type="ECO:0000313" key="4">
    <source>
        <dbReference type="Proteomes" id="UP000509478"/>
    </source>
</evidence>
<gene>
    <name evidence="3" type="ORF">C5F50_04940</name>
</gene>
<dbReference type="EMBL" id="CP026995">
    <property type="protein sequence ID" value="QLH07924.1"/>
    <property type="molecule type" value="Genomic_DNA"/>
</dbReference>
<evidence type="ECO:0000259" key="2">
    <source>
        <dbReference type="Pfam" id="PF07282"/>
    </source>
</evidence>
<dbReference type="InterPro" id="IPR010095">
    <property type="entry name" value="Cas12f1-like_TNB"/>
</dbReference>
<dbReference type="Pfam" id="PF07282">
    <property type="entry name" value="Cas12f1-like_TNB"/>
    <property type="match status" value="1"/>
</dbReference>
<dbReference type="GO" id="GO:0003677">
    <property type="term" value="F:DNA binding"/>
    <property type="evidence" value="ECO:0007669"/>
    <property type="project" value="UniProtKB-KW"/>
</dbReference>
<dbReference type="AlphaFoldDB" id="A0A7D5RCB8"/>
<dbReference type="NCBIfam" id="TIGR01766">
    <property type="entry name" value="IS200/IS605 family accessory protein TnpB-like domain"/>
    <property type="match status" value="1"/>
</dbReference>
<feature type="domain" description="Cas12f1-like TNB" evidence="2">
    <location>
        <begin position="29"/>
        <end position="86"/>
    </location>
</feature>
<proteinExistence type="predicted"/>
<evidence type="ECO:0000313" key="3">
    <source>
        <dbReference type="EMBL" id="QLH07924.1"/>
    </source>
</evidence>